<evidence type="ECO:0000256" key="1">
    <source>
        <dbReference type="ARBA" id="ARBA00004167"/>
    </source>
</evidence>
<dbReference type="Pfam" id="PF07886">
    <property type="entry name" value="BA14K"/>
    <property type="match status" value="1"/>
</dbReference>
<proteinExistence type="inferred from homology"/>
<comment type="subcellular location">
    <subcellularLocation>
        <location evidence="1">Membrane</location>
        <topology evidence="1">Single-pass membrane protein</topology>
    </subcellularLocation>
</comment>
<dbReference type="AlphaFoldDB" id="A0A1H5HAG2"/>
<protein>
    <recommendedName>
        <fullName evidence="3">Lectin-like protein BA14k</fullName>
    </recommendedName>
</protein>
<evidence type="ECO:0000313" key="9">
    <source>
        <dbReference type="Proteomes" id="UP000198992"/>
    </source>
</evidence>
<dbReference type="OrthoDB" id="8241854at2"/>
<sequence length="122" mass="12181">MRSAHILKVVLMAATGAVVFSASAISAPLQHGAGAAAAVPAVTEKVWCRYGSCYDNGGGAAVGGLVGGLIGGVIAAGAANAAAQQEAAAAQQHATSCAQRYRSYDPASNTFQAKDGRRYPCQ</sequence>
<keyword evidence="4" id="KW-0472">Membrane</keyword>
<evidence type="ECO:0000256" key="5">
    <source>
        <dbReference type="ARBA" id="ARBA00022734"/>
    </source>
</evidence>
<dbReference type="GO" id="GO:0030246">
    <property type="term" value="F:carbohydrate binding"/>
    <property type="evidence" value="ECO:0007669"/>
    <property type="project" value="UniProtKB-KW"/>
</dbReference>
<dbReference type="RefSeq" id="WP_092124623.1">
    <property type="nucleotide sequence ID" value="NZ_FNTH01000001.1"/>
</dbReference>
<evidence type="ECO:0000256" key="4">
    <source>
        <dbReference type="ARBA" id="ARBA00022475"/>
    </source>
</evidence>
<evidence type="ECO:0000256" key="3">
    <source>
        <dbReference type="ARBA" id="ARBA00020552"/>
    </source>
</evidence>
<evidence type="ECO:0000256" key="2">
    <source>
        <dbReference type="ARBA" id="ARBA00010270"/>
    </source>
</evidence>
<comment type="function">
    <text evidence="6">Has immunoglobulin-binding and hemagglutination properties, and can bind to mannose. Essential for virulence. May be involved in LPS biosynthesis or polysaccharide transport.</text>
</comment>
<keyword evidence="5" id="KW-0430">Lectin</keyword>
<dbReference type="Proteomes" id="UP000198992">
    <property type="component" value="Unassembled WGS sequence"/>
</dbReference>
<keyword evidence="4" id="KW-1003">Cell membrane</keyword>
<feature type="chain" id="PRO_5011519306" description="Lectin-like protein BA14k" evidence="7">
    <location>
        <begin position="27"/>
        <end position="122"/>
    </location>
</feature>
<name>A0A1H5HAG2_9BRAD</name>
<reference evidence="8 9" key="1">
    <citation type="submission" date="2016-10" db="EMBL/GenBank/DDBJ databases">
        <authorList>
            <person name="de Groot N.N."/>
        </authorList>
    </citation>
    <scope>NUCLEOTIDE SEQUENCE [LARGE SCALE GENOMIC DNA]</scope>
    <source>
        <strain evidence="8 9">MT12</strain>
    </source>
</reference>
<gene>
    <name evidence="8" type="ORF">SAMN05444164_7420</name>
</gene>
<keyword evidence="7" id="KW-0732">Signal</keyword>
<dbReference type="InterPro" id="IPR012413">
    <property type="entry name" value="BA14K"/>
</dbReference>
<evidence type="ECO:0000256" key="6">
    <source>
        <dbReference type="ARBA" id="ARBA00025321"/>
    </source>
</evidence>
<evidence type="ECO:0000313" key="8">
    <source>
        <dbReference type="EMBL" id="SEE24910.1"/>
    </source>
</evidence>
<organism evidence="8 9">
    <name type="scientific">Bradyrhizobium erythrophlei</name>
    <dbReference type="NCBI Taxonomy" id="1437360"/>
    <lineage>
        <taxon>Bacteria</taxon>
        <taxon>Pseudomonadati</taxon>
        <taxon>Pseudomonadota</taxon>
        <taxon>Alphaproteobacteria</taxon>
        <taxon>Hyphomicrobiales</taxon>
        <taxon>Nitrobacteraceae</taxon>
        <taxon>Bradyrhizobium</taxon>
    </lineage>
</organism>
<evidence type="ECO:0000256" key="7">
    <source>
        <dbReference type="SAM" id="SignalP"/>
    </source>
</evidence>
<comment type="similarity">
    <text evidence="2">Belongs to the BA14k family.</text>
</comment>
<feature type="signal peptide" evidence="7">
    <location>
        <begin position="1"/>
        <end position="26"/>
    </location>
</feature>
<dbReference type="GO" id="GO:0016020">
    <property type="term" value="C:membrane"/>
    <property type="evidence" value="ECO:0007669"/>
    <property type="project" value="UniProtKB-SubCell"/>
</dbReference>
<accession>A0A1H5HAG2</accession>
<dbReference type="EMBL" id="FNTH01000001">
    <property type="protein sequence ID" value="SEE24910.1"/>
    <property type="molecule type" value="Genomic_DNA"/>
</dbReference>